<dbReference type="EMBL" id="JACBZN010000001">
    <property type="protein sequence ID" value="NYI39405.1"/>
    <property type="molecule type" value="Genomic_DNA"/>
</dbReference>
<protein>
    <submittedName>
        <fullName evidence="1">Uncharacterized protein</fullName>
    </submittedName>
</protein>
<name>A0A8I0FUI0_9ACTN</name>
<reference evidence="2 3" key="1">
    <citation type="submission" date="2020-07" db="EMBL/GenBank/DDBJ databases">
        <title>Sequencing the genomes of 1000 actinobacteria strains.</title>
        <authorList>
            <person name="Klenk H.-P."/>
        </authorList>
    </citation>
    <scope>NUCLEOTIDE SEQUENCE [LARGE SCALE GENOMIC DNA]</scope>
    <source>
        <strain evidence="2 3">DSM 19087</strain>
    </source>
</reference>
<dbReference type="AlphaFoldDB" id="A0A8I0FUI0"/>
<accession>A0A8I0FUI0</accession>
<evidence type="ECO:0000313" key="3">
    <source>
        <dbReference type="Proteomes" id="UP000587211"/>
    </source>
</evidence>
<evidence type="ECO:0000313" key="2">
    <source>
        <dbReference type="EMBL" id="NYI39405.1"/>
    </source>
</evidence>
<keyword evidence="3" id="KW-1185">Reference proteome</keyword>
<evidence type="ECO:0000313" key="4">
    <source>
        <dbReference type="Proteomes" id="UP000659061"/>
    </source>
</evidence>
<gene>
    <name evidence="2" type="ORF">BJ975_002780</name>
    <name evidence="1" type="ORF">IDH50_06835</name>
</gene>
<reference evidence="1" key="2">
    <citation type="submission" date="2020-09" db="EMBL/GenBank/DDBJ databases">
        <title>Novel species in genus Aeromicrobium.</title>
        <authorList>
            <person name="Zhang G."/>
        </authorList>
    </citation>
    <scope>NUCLEOTIDE SEQUENCE</scope>
    <source>
        <strain evidence="1">SSW1-57</strain>
    </source>
</reference>
<dbReference type="EMBL" id="JACWMT010000001">
    <property type="protein sequence ID" value="MBD1269938.1"/>
    <property type="molecule type" value="Genomic_DNA"/>
</dbReference>
<evidence type="ECO:0000313" key="1">
    <source>
        <dbReference type="EMBL" id="MBD1269938.1"/>
    </source>
</evidence>
<comment type="caution">
    <text evidence="1">The sequence shown here is derived from an EMBL/GenBank/DDBJ whole genome shotgun (WGS) entry which is preliminary data.</text>
</comment>
<dbReference type="Proteomes" id="UP000659061">
    <property type="component" value="Unassembled WGS sequence"/>
</dbReference>
<dbReference type="RefSeq" id="WP_179427016.1">
    <property type="nucleotide sequence ID" value="NZ_BAAAMP010000002.1"/>
</dbReference>
<organism evidence="1 4">
    <name type="scientific">Aeromicrobium tamlense</name>
    <dbReference type="NCBI Taxonomy" id="375541"/>
    <lineage>
        <taxon>Bacteria</taxon>
        <taxon>Bacillati</taxon>
        <taxon>Actinomycetota</taxon>
        <taxon>Actinomycetes</taxon>
        <taxon>Propionibacteriales</taxon>
        <taxon>Nocardioidaceae</taxon>
        <taxon>Aeromicrobium</taxon>
    </lineage>
</organism>
<proteinExistence type="predicted"/>
<dbReference type="Proteomes" id="UP000587211">
    <property type="component" value="Unassembled WGS sequence"/>
</dbReference>
<sequence length="262" mass="29637">MADRTASWFLIQFTADLARREPRNVGVVLETPQGWLTRFVAHGPDGVDGRRLRRFRLPKNAYEEWVGYFHRNIDGGTWDRVLETSKVRNFRALRGGEIYEDRDWNVELDRLFGEMVETRDEESSEGLKNRVKRILTAADVTSEEDYAVEVDYGDDHRSEVSWDFAYRNGSLWLMEGLRLGGALARTQAEAFYGRAKGTEKAMSAGGGLPKFVCFLDGVVGLSDDVADRILAPIDAVAHAVDVDDEERAIEEVAAMFHRSSQN</sequence>